<dbReference type="PANTHER" id="PTHR43876">
    <property type="entry name" value="UBIQUINONE BIOSYNTHESIS MONOOXYGENASE COQ6, MITOCHONDRIAL"/>
    <property type="match status" value="1"/>
</dbReference>
<dbReference type="InterPro" id="IPR036188">
    <property type="entry name" value="FAD/NAD-bd_sf"/>
</dbReference>
<dbReference type="SUPFAM" id="SSF51905">
    <property type="entry name" value="FAD/NAD(P)-binding domain"/>
    <property type="match status" value="1"/>
</dbReference>
<accession>A0A835CE68</accession>
<evidence type="ECO:0000256" key="1">
    <source>
        <dbReference type="SAM" id="SignalP"/>
    </source>
</evidence>
<feature type="chain" id="PRO_5032502127" evidence="1">
    <location>
        <begin position="20"/>
        <end position="494"/>
    </location>
</feature>
<dbReference type="OrthoDB" id="683240at2759"/>
<sequence length="494" mass="55356">MFPLFPLLLLLLRIILLSAVTKAGGGQWQLLQPNIRVGAMQLLYNDRVVFGFSNLSLPKGKCRDDPNEQVVKVDCTVHSLEYDVASNTFRLLFVQTNVWCSSDTVFSRLVAPMTDTKPSGFSTHAPPVTGKNSQMRHSWRIDAILFDYTKGKLVITYPQIPGGDSRSYPSTGYAVLIPLRNLQVLSIEAEVVVCGGASRGSYQVALKVKRSWRSYQEAKRTCARITSRIPTRYLRNVIGGVPSIRRECLICEFFPVTGGAWVENPDGFVSVIGATSLDKTASEEHQTLVWTKRGRKELPPPALVTAKRRMMRKSSSSNRKRGNIVTRWIIKLKDAGAWQYVEQHRHAYFDKMQVWDYTGLGYTRYDARDVNKEVLGCVVENKVLHSALLSCIEDTDFLKTIYPLRLTSKIIAEGIAVGSDIGEVHLLKKYETERKPANVMMMAILESIQKAYSVDFGPLNVLRAAAFHGANNISPLKRSIISYASGQQKMPLFS</sequence>
<comment type="caution">
    <text evidence="3">The sequence shown here is derived from an EMBL/GenBank/DDBJ whole genome shotgun (WGS) entry which is preliminary data.</text>
</comment>
<evidence type="ECO:0000259" key="2">
    <source>
        <dbReference type="Pfam" id="PF07250"/>
    </source>
</evidence>
<evidence type="ECO:0000313" key="4">
    <source>
        <dbReference type="Proteomes" id="UP000634136"/>
    </source>
</evidence>
<dbReference type="InterPro" id="IPR009880">
    <property type="entry name" value="Glyoxal_oxidase_N"/>
</dbReference>
<name>A0A835CE68_9FABA</name>
<dbReference type="AlphaFoldDB" id="A0A835CE68"/>
<dbReference type="Pfam" id="PF07250">
    <property type="entry name" value="Glyoxal_oxid_N"/>
    <property type="match status" value="2"/>
</dbReference>
<dbReference type="GO" id="GO:0016123">
    <property type="term" value="P:xanthophyll biosynthetic process"/>
    <property type="evidence" value="ECO:0007669"/>
    <property type="project" value="TreeGrafter"/>
</dbReference>
<dbReference type="InterPro" id="IPR051205">
    <property type="entry name" value="UbiH/COQ6_monooxygenase"/>
</dbReference>
<feature type="domain" description="Glyoxal oxidase N-terminal" evidence="2">
    <location>
        <begin position="142"/>
        <end position="227"/>
    </location>
</feature>
<feature type="domain" description="Glyoxal oxidase N-terminal" evidence="2">
    <location>
        <begin position="42"/>
        <end position="106"/>
    </location>
</feature>
<feature type="signal peptide" evidence="1">
    <location>
        <begin position="1"/>
        <end position="19"/>
    </location>
</feature>
<dbReference type="GO" id="GO:0016120">
    <property type="term" value="P:carotene biosynthetic process"/>
    <property type="evidence" value="ECO:0007669"/>
    <property type="project" value="TreeGrafter"/>
</dbReference>
<protein>
    <submittedName>
        <fullName evidence="3">FAD/NAD(P)-binding oxidoreductase family protein</fullName>
    </submittedName>
</protein>
<dbReference type="PANTHER" id="PTHR43876:SF7">
    <property type="entry name" value="UBIQUINONE BIOSYNTHESIS MONOOXYGENASE COQ6, MITOCHONDRIAL"/>
    <property type="match status" value="1"/>
</dbReference>
<dbReference type="Gene3D" id="3.50.50.60">
    <property type="entry name" value="FAD/NAD(P)-binding domain"/>
    <property type="match status" value="2"/>
</dbReference>
<organism evidence="3 4">
    <name type="scientific">Senna tora</name>
    <dbReference type="NCBI Taxonomy" id="362788"/>
    <lineage>
        <taxon>Eukaryota</taxon>
        <taxon>Viridiplantae</taxon>
        <taxon>Streptophyta</taxon>
        <taxon>Embryophyta</taxon>
        <taxon>Tracheophyta</taxon>
        <taxon>Spermatophyta</taxon>
        <taxon>Magnoliopsida</taxon>
        <taxon>eudicotyledons</taxon>
        <taxon>Gunneridae</taxon>
        <taxon>Pentapetalae</taxon>
        <taxon>rosids</taxon>
        <taxon>fabids</taxon>
        <taxon>Fabales</taxon>
        <taxon>Fabaceae</taxon>
        <taxon>Caesalpinioideae</taxon>
        <taxon>Cassia clade</taxon>
        <taxon>Senna</taxon>
    </lineage>
</organism>
<keyword evidence="4" id="KW-1185">Reference proteome</keyword>
<evidence type="ECO:0000313" key="3">
    <source>
        <dbReference type="EMBL" id="KAF7837330.1"/>
    </source>
</evidence>
<reference evidence="3" key="1">
    <citation type="submission" date="2020-09" db="EMBL/GenBank/DDBJ databases">
        <title>Genome-Enabled Discovery of Anthraquinone Biosynthesis in Senna tora.</title>
        <authorList>
            <person name="Kang S.-H."/>
            <person name="Pandey R.P."/>
            <person name="Lee C.-M."/>
            <person name="Sim J.-S."/>
            <person name="Jeong J.-T."/>
            <person name="Choi B.-S."/>
            <person name="Jung M."/>
            <person name="Ginzburg D."/>
            <person name="Zhao K."/>
            <person name="Won S.Y."/>
            <person name="Oh T.-J."/>
            <person name="Yu Y."/>
            <person name="Kim N.-H."/>
            <person name="Lee O.R."/>
            <person name="Lee T.-H."/>
            <person name="Bashyal P."/>
            <person name="Kim T.-S."/>
            <person name="Lee W.-H."/>
            <person name="Kawkins C."/>
            <person name="Kim C.-K."/>
            <person name="Kim J.S."/>
            <person name="Ahn B.O."/>
            <person name="Rhee S.Y."/>
            <person name="Sohng J.K."/>
        </authorList>
    </citation>
    <scope>NUCLEOTIDE SEQUENCE</scope>
    <source>
        <tissue evidence="3">Leaf</tissue>
    </source>
</reference>
<proteinExistence type="predicted"/>
<dbReference type="GO" id="GO:0005739">
    <property type="term" value="C:mitochondrion"/>
    <property type="evidence" value="ECO:0007669"/>
    <property type="project" value="TreeGrafter"/>
</dbReference>
<dbReference type="Proteomes" id="UP000634136">
    <property type="component" value="Unassembled WGS sequence"/>
</dbReference>
<keyword evidence="1" id="KW-0732">Signal</keyword>
<dbReference type="EMBL" id="JAAIUW010000003">
    <property type="protein sequence ID" value="KAF7837330.1"/>
    <property type="molecule type" value="Genomic_DNA"/>
</dbReference>
<gene>
    <name evidence="3" type="ORF">G2W53_005812</name>
</gene>